<keyword evidence="9" id="KW-0742">SOS response</keyword>
<dbReference type="GO" id="GO:0006302">
    <property type="term" value="P:double-strand break repair"/>
    <property type="evidence" value="ECO:0007669"/>
    <property type="project" value="TreeGrafter"/>
</dbReference>
<dbReference type="PANTHER" id="PTHR32182:SF0">
    <property type="entry name" value="DNA REPLICATION AND REPAIR PROTEIN RECF"/>
    <property type="match status" value="1"/>
</dbReference>
<gene>
    <name evidence="9" type="primary">recF</name>
    <name evidence="11" type="ordered locus">Ilyop_0003</name>
</gene>
<dbReference type="GO" id="GO:0000731">
    <property type="term" value="P:DNA synthesis involved in DNA repair"/>
    <property type="evidence" value="ECO:0007669"/>
    <property type="project" value="TreeGrafter"/>
</dbReference>
<dbReference type="AlphaFoldDB" id="E3H634"/>
<evidence type="ECO:0000256" key="9">
    <source>
        <dbReference type="HAMAP-Rule" id="MF_00365"/>
    </source>
</evidence>
<keyword evidence="9" id="KW-0227">DNA damage</keyword>
<dbReference type="GO" id="GO:0005524">
    <property type="term" value="F:ATP binding"/>
    <property type="evidence" value="ECO:0007669"/>
    <property type="project" value="UniProtKB-UniRule"/>
</dbReference>
<dbReference type="STRING" id="572544.Ilyop_0003"/>
<keyword evidence="9" id="KW-0234">DNA repair</keyword>
<dbReference type="GO" id="GO:0005737">
    <property type="term" value="C:cytoplasm"/>
    <property type="evidence" value="ECO:0007669"/>
    <property type="project" value="UniProtKB-SubCell"/>
</dbReference>
<keyword evidence="7 9" id="KW-0067">ATP-binding</keyword>
<comment type="similarity">
    <text evidence="2 9">Belongs to the RecF family.</text>
</comment>
<evidence type="ECO:0000256" key="7">
    <source>
        <dbReference type="ARBA" id="ARBA00022840"/>
    </source>
</evidence>
<evidence type="ECO:0000313" key="11">
    <source>
        <dbReference type="EMBL" id="ADO81793.1"/>
    </source>
</evidence>
<dbReference type="Gene3D" id="3.40.50.300">
    <property type="entry name" value="P-loop containing nucleotide triphosphate hydrolases"/>
    <property type="match status" value="1"/>
</dbReference>
<dbReference type="InterPro" id="IPR018078">
    <property type="entry name" value="DNA-binding_RecF_CS"/>
</dbReference>
<keyword evidence="4 9" id="KW-0963">Cytoplasm</keyword>
<dbReference type="GO" id="GO:0003697">
    <property type="term" value="F:single-stranded DNA binding"/>
    <property type="evidence" value="ECO:0007669"/>
    <property type="project" value="UniProtKB-UniRule"/>
</dbReference>
<dbReference type="HOGENOM" id="CLU_040267_0_1_0"/>
<dbReference type="Gene3D" id="1.20.1050.90">
    <property type="entry name" value="RecF/RecN/SMC, N-terminal domain"/>
    <property type="match status" value="1"/>
</dbReference>
<dbReference type="GO" id="GO:0006260">
    <property type="term" value="P:DNA replication"/>
    <property type="evidence" value="ECO:0007669"/>
    <property type="project" value="UniProtKB-UniRule"/>
</dbReference>
<evidence type="ECO:0000256" key="6">
    <source>
        <dbReference type="ARBA" id="ARBA00022741"/>
    </source>
</evidence>
<feature type="binding site" evidence="9">
    <location>
        <begin position="30"/>
        <end position="37"/>
    </location>
    <ligand>
        <name>ATP</name>
        <dbReference type="ChEBI" id="CHEBI:30616"/>
    </ligand>
</feature>
<dbReference type="eggNOG" id="COG1195">
    <property type="taxonomic scope" value="Bacteria"/>
</dbReference>
<dbReference type="HAMAP" id="MF_00365">
    <property type="entry name" value="RecF"/>
    <property type="match status" value="1"/>
</dbReference>
<protein>
    <recommendedName>
        <fullName evidence="3 9">DNA replication and repair protein RecF</fullName>
    </recommendedName>
</protein>
<dbReference type="OrthoDB" id="9803889at2"/>
<organism evidence="11 12">
    <name type="scientific">Ilyobacter polytropus (strain ATCC 51220 / DSM 2926 / LMG 16218 / CuHBu1)</name>
    <dbReference type="NCBI Taxonomy" id="572544"/>
    <lineage>
        <taxon>Bacteria</taxon>
        <taxon>Fusobacteriati</taxon>
        <taxon>Fusobacteriota</taxon>
        <taxon>Fusobacteriia</taxon>
        <taxon>Fusobacteriales</taxon>
        <taxon>Fusobacteriaceae</taxon>
        <taxon>Ilyobacter</taxon>
    </lineage>
</organism>
<comment type="function">
    <text evidence="9">The RecF protein is involved in DNA metabolism; it is required for DNA replication and normal SOS inducibility. RecF binds preferentially to single-stranded, linear DNA. It also seems to bind ATP.</text>
</comment>
<dbReference type="InterPro" id="IPR027417">
    <property type="entry name" value="P-loop_NTPase"/>
</dbReference>
<evidence type="ECO:0000313" key="12">
    <source>
        <dbReference type="Proteomes" id="UP000006875"/>
    </source>
</evidence>
<dbReference type="PANTHER" id="PTHR32182">
    <property type="entry name" value="DNA REPLICATION AND REPAIR PROTEIN RECF"/>
    <property type="match status" value="1"/>
</dbReference>
<dbReference type="InterPro" id="IPR003395">
    <property type="entry name" value="RecF/RecN/SMC_N"/>
</dbReference>
<dbReference type="RefSeq" id="WP_013386465.1">
    <property type="nucleotide sequence ID" value="NC_014632.1"/>
</dbReference>
<keyword evidence="8 9" id="KW-0238">DNA-binding</keyword>
<evidence type="ECO:0000256" key="8">
    <source>
        <dbReference type="ARBA" id="ARBA00023125"/>
    </source>
</evidence>
<keyword evidence="5 9" id="KW-0235">DNA replication</keyword>
<evidence type="ECO:0000256" key="3">
    <source>
        <dbReference type="ARBA" id="ARBA00020170"/>
    </source>
</evidence>
<dbReference type="InterPro" id="IPR042174">
    <property type="entry name" value="RecF_2"/>
</dbReference>
<name>E3H634_ILYPC</name>
<evidence type="ECO:0000256" key="2">
    <source>
        <dbReference type="ARBA" id="ARBA00008016"/>
    </source>
</evidence>
<dbReference type="GO" id="GO:0009432">
    <property type="term" value="P:SOS response"/>
    <property type="evidence" value="ECO:0007669"/>
    <property type="project" value="UniProtKB-UniRule"/>
</dbReference>
<feature type="domain" description="RecF/RecN/SMC N-terminal" evidence="10">
    <location>
        <begin position="3"/>
        <end position="346"/>
    </location>
</feature>
<keyword evidence="6 9" id="KW-0547">Nucleotide-binding</keyword>
<evidence type="ECO:0000259" key="10">
    <source>
        <dbReference type="Pfam" id="PF02463"/>
    </source>
</evidence>
<evidence type="ECO:0000256" key="5">
    <source>
        <dbReference type="ARBA" id="ARBA00022705"/>
    </source>
</evidence>
<dbReference type="PROSITE" id="PS00617">
    <property type="entry name" value="RECF_1"/>
    <property type="match status" value="1"/>
</dbReference>
<evidence type="ECO:0000256" key="1">
    <source>
        <dbReference type="ARBA" id="ARBA00004496"/>
    </source>
</evidence>
<evidence type="ECO:0000256" key="4">
    <source>
        <dbReference type="ARBA" id="ARBA00022490"/>
    </source>
</evidence>
<dbReference type="EMBL" id="CP002281">
    <property type="protein sequence ID" value="ADO81793.1"/>
    <property type="molecule type" value="Genomic_DNA"/>
</dbReference>
<reference evidence="11 12" key="1">
    <citation type="journal article" date="2010" name="Stand. Genomic Sci.">
        <title>Complete genome sequence of Ilyobacter polytropus type strain (CuHbu1).</title>
        <authorList>
            <person name="Sikorski J."/>
            <person name="Chertkov O."/>
            <person name="Lapidus A."/>
            <person name="Nolan M."/>
            <person name="Lucas S."/>
            <person name="Del Rio T.G."/>
            <person name="Tice H."/>
            <person name="Cheng J.F."/>
            <person name="Tapia R."/>
            <person name="Han C."/>
            <person name="Goodwin L."/>
            <person name="Pitluck S."/>
            <person name="Liolios K."/>
            <person name="Ivanova N."/>
            <person name="Mavromatis K."/>
            <person name="Mikhailova N."/>
            <person name="Pati A."/>
            <person name="Chen A."/>
            <person name="Palaniappan K."/>
            <person name="Land M."/>
            <person name="Hauser L."/>
            <person name="Chang Y.J."/>
            <person name="Jeffries C.D."/>
            <person name="Brambilla E."/>
            <person name="Yasawong M."/>
            <person name="Rohde M."/>
            <person name="Pukall R."/>
            <person name="Spring S."/>
            <person name="Goker M."/>
            <person name="Woyke T."/>
            <person name="Bristow J."/>
            <person name="Eisen J.A."/>
            <person name="Markowitz V."/>
            <person name="Hugenholtz P."/>
            <person name="Kyrpides N.C."/>
            <person name="Klenk H.P."/>
        </authorList>
    </citation>
    <scope>NUCLEOTIDE SEQUENCE [LARGE SCALE GENOMIC DNA]</scope>
    <source>
        <strain evidence="12">ATCC 51220 / DSM 2926 / LMG 16218 / CuHBu1</strain>
    </source>
</reference>
<dbReference type="Proteomes" id="UP000006875">
    <property type="component" value="Chromosome"/>
</dbReference>
<proteinExistence type="inferred from homology"/>
<dbReference type="Pfam" id="PF02463">
    <property type="entry name" value="SMC_N"/>
    <property type="match status" value="1"/>
</dbReference>
<dbReference type="InterPro" id="IPR001238">
    <property type="entry name" value="DNA-binding_RecF"/>
</dbReference>
<dbReference type="NCBIfam" id="TIGR00611">
    <property type="entry name" value="recf"/>
    <property type="match status" value="1"/>
</dbReference>
<dbReference type="KEGG" id="ipo:Ilyop_0003"/>
<dbReference type="SUPFAM" id="SSF52540">
    <property type="entry name" value="P-loop containing nucleoside triphosphate hydrolases"/>
    <property type="match status" value="1"/>
</dbReference>
<comment type="subcellular location">
    <subcellularLocation>
        <location evidence="1 9">Cytoplasm</location>
    </subcellularLocation>
</comment>
<keyword evidence="12" id="KW-1185">Reference proteome</keyword>
<sequence>MQISEINYVNFRNLKDNNLKFSSKFNLFLGKNGQGKTSILEAVYFSATGKSFRTPRQNEIINHSRERTGSFVVFEDSISKKTLSVKLGKGKKEYSYNKKRVKYDDFHGKLNIVSFIPEDISLLTGAPGVRRSFFDYEISQANKEYYQDLKNYTKLLKFRNKYLKEKKHNDPMFDIYQNEFIKFGARIIKKRLDYVRNISILLNLNYRKLFDDKKELRLKYSCFLGELKKVETAQIEKLIQEKINQVFWQEKRYGFSLVGPQKDDFIFLLNDKEAKSYASQGEKKSIVFSIKLSEIDMIIKEKKESPIFIIDDISSYFDSLRKESIIKYFKKRDIQLFISSTTDLNMASKNFYIEKGDIYEEYDQCKKDNRGSRDQK</sequence>
<accession>E3H634</accession>